<dbReference type="GO" id="GO:0006367">
    <property type="term" value="P:transcription initiation at RNA polymerase II promoter"/>
    <property type="evidence" value="ECO:0007669"/>
    <property type="project" value="TreeGrafter"/>
</dbReference>
<dbReference type="Gene3D" id="1.10.390.10">
    <property type="entry name" value="Neutral Protease Domain 2"/>
    <property type="match status" value="1"/>
</dbReference>
<dbReference type="InterPro" id="IPR042097">
    <property type="entry name" value="Aminopeptidase_N-like_N_sf"/>
</dbReference>
<dbReference type="InterPro" id="IPR011989">
    <property type="entry name" value="ARM-like"/>
</dbReference>
<dbReference type="InterPro" id="IPR057345">
    <property type="entry name" value="Ig-like_TAF2"/>
</dbReference>
<feature type="domain" description="Peptidase M1 membrane alanine aminopeptidase" evidence="9">
    <location>
        <begin position="292"/>
        <end position="486"/>
    </location>
</feature>
<comment type="caution">
    <text evidence="12">The sequence shown here is derived from an EMBL/GenBank/DDBJ whole genome shotgun (WGS) entry which is preliminary data.</text>
</comment>
<dbReference type="InterPro" id="IPR037813">
    <property type="entry name" value="TAF2"/>
</dbReference>
<evidence type="ECO:0000256" key="5">
    <source>
        <dbReference type="ARBA" id="ARBA00023163"/>
    </source>
</evidence>
<dbReference type="GO" id="GO:0005669">
    <property type="term" value="C:transcription factor TFIID complex"/>
    <property type="evidence" value="ECO:0007669"/>
    <property type="project" value="InterPro"/>
</dbReference>
<keyword evidence="4" id="KW-0805">Transcription regulation</keyword>
<comment type="subcellular location">
    <subcellularLocation>
        <location evidence="1">Nucleus</location>
    </subcellularLocation>
</comment>
<feature type="compositionally biased region" description="Basic and acidic residues" evidence="8">
    <location>
        <begin position="9"/>
        <end position="18"/>
    </location>
</feature>
<feature type="domain" description="Transcription initiation factor TFIID subunit 2 TPR repeats" evidence="11">
    <location>
        <begin position="665"/>
        <end position="935"/>
    </location>
</feature>
<dbReference type="OrthoDB" id="308861at2759"/>
<dbReference type="CDD" id="cd09839">
    <property type="entry name" value="M1_like_TAF2"/>
    <property type="match status" value="1"/>
</dbReference>
<evidence type="ECO:0000256" key="6">
    <source>
        <dbReference type="ARBA" id="ARBA00023242"/>
    </source>
</evidence>
<dbReference type="AlphaFoldDB" id="S8C2P8"/>
<dbReference type="GO" id="GO:0003682">
    <property type="term" value="F:chromatin binding"/>
    <property type="evidence" value="ECO:0007669"/>
    <property type="project" value="TreeGrafter"/>
</dbReference>
<dbReference type="Proteomes" id="UP000015453">
    <property type="component" value="Unassembled WGS sequence"/>
</dbReference>
<dbReference type="FunFam" id="1.10.390.10:FF:000011">
    <property type="entry name" value="Transcription initiation factor TFIID subunit"/>
    <property type="match status" value="1"/>
</dbReference>
<evidence type="ECO:0000259" key="9">
    <source>
        <dbReference type="Pfam" id="PF01433"/>
    </source>
</evidence>
<protein>
    <recommendedName>
        <fullName evidence="3">Transcription initiation factor TFIID subunit 2</fullName>
    </recommendedName>
    <alternativeName>
        <fullName evidence="7">TBP-associated factor 2</fullName>
    </alternativeName>
</protein>
<proteinExistence type="inferred from homology"/>
<dbReference type="Pfam" id="PF25577">
    <property type="entry name" value="TPR_TAF2_C"/>
    <property type="match status" value="1"/>
</dbReference>
<dbReference type="InterPro" id="IPR027268">
    <property type="entry name" value="Peptidase_M4/M1_CTD_sf"/>
</dbReference>
<dbReference type="EMBL" id="AUSU01007194">
    <property type="protein sequence ID" value="EPS60939.1"/>
    <property type="molecule type" value="Genomic_DNA"/>
</dbReference>
<evidence type="ECO:0000256" key="4">
    <source>
        <dbReference type="ARBA" id="ARBA00023015"/>
    </source>
</evidence>
<evidence type="ECO:0000256" key="7">
    <source>
        <dbReference type="ARBA" id="ARBA00076306"/>
    </source>
</evidence>
<dbReference type="GO" id="GO:0008270">
    <property type="term" value="F:zinc ion binding"/>
    <property type="evidence" value="ECO:0007669"/>
    <property type="project" value="InterPro"/>
</dbReference>
<keyword evidence="13" id="KW-1185">Reference proteome</keyword>
<dbReference type="GO" id="GO:0000976">
    <property type="term" value="F:transcription cis-regulatory region binding"/>
    <property type="evidence" value="ECO:0007669"/>
    <property type="project" value="TreeGrafter"/>
</dbReference>
<dbReference type="Gene3D" id="1.25.10.10">
    <property type="entry name" value="Leucine-rich Repeat Variant"/>
    <property type="match status" value="1"/>
</dbReference>
<accession>S8C2P8</accession>
<dbReference type="Gene3D" id="2.60.40.1730">
    <property type="entry name" value="tricorn interacting facor f3 domain"/>
    <property type="match status" value="1"/>
</dbReference>
<evidence type="ECO:0000259" key="11">
    <source>
        <dbReference type="Pfam" id="PF25577"/>
    </source>
</evidence>
<reference evidence="12 13" key="1">
    <citation type="journal article" date="2013" name="BMC Genomics">
        <title>The miniature genome of a carnivorous plant Genlisea aurea contains a low number of genes and short non-coding sequences.</title>
        <authorList>
            <person name="Leushkin E.V."/>
            <person name="Sutormin R.A."/>
            <person name="Nabieva E.R."/>
            <person name="Penin A.A."/>
            <person name="Kondrashov A.S."/>
            <person name="Logacheva M.D."/>
        </authorList>
    </citation>
    <scope>NUCLEOTIDE SEQUENCE [LARGE SCALE GENOMIC DNA]</scope>
</reference>
<evidence type="ECO:0000259" key="10">
    <source>
        <dbReference type="Pfam" id="PF25316"/>
    </source>
</evidence>
<feature type="domain" description="Transcription initiation factor TFIID subunit 2 Ig-like" evidence="10">
    <location>
        <begin position="515"/>
        <end position="662"/>
    </location>
</feature>
<dbReference type="SUPFAM" id="SSF55486">
    <property type="entry name" value="Metalloproteases ('zincins'), catalytic domain"/>
    <property type="match status" value="1"/>
</dbReference>
<feature type="region of interest" description="Disordered" evidence="8">
    <location>
        <begin position="1"/>
        <end position="23"/>
    </location>
</feature>
<evidence type="ECO:0000313" key="13">
    <source>
        <dbReference type="Proteomes" id="UP000015453"/>
    </source>
</evidence>
<dbReference type="PANTHER" id="PTHR15137">
    <property type="entry name" value="TRANSCRIPTION INITIATION FACTOR TFIID"/>
    <property type="match status" value="1"/>
</dbReference>
<evidence type="ECO:0000256" key="2">
    <source>
        <dbReference type="ARBA" id="ARBA00010937"/>
    </source>
</evidence>
<evidence type="ECO:0000313" key="12">
    <source>
        <dbReference type="EMBL" id="EPS60939.1"/>
    </source>
</evidence>
<name>S8C2P8_9LAMI</name>
<feature type="non-terminal residue" evidence="12">
    <location>
        <position position="1036"/>
    </location>
</feature>
<comment type="similarity">
    <text evidence="2">Belongs to the TAF2 family.</text>
</comment>
<dbReference type="InterPro" id="IPR057991">
    <property type="entry name" value="TPR_TAF2_C"/>
</dbReference>
<dbReference type="Pfam" id="PF25316">
    <property type="entry name" value="TAF2_3rd"/>
    <property type="match status" value="1"/>
</dbReference>
<dbReference type="GO" id="GO:0008237">
    <property type="term" value="F:metallopeptidase activity"/>
    <property type="evidence" value="ECO:0007669"/>
    <property type="project" value="InterPro"/>
</dbReference>
<keyword evidence="5" id="KW-0804">Transcription</keyword>
<gene>
    <name evidence="12" type="ORF">M569_13860</name>
</gene>
<evidence type="ECO:0000256" key="8">
    <source>
        <dbReference type="SAM" id="MobiDB-lite"/>
    </source>
</evidence>
<dbReference type="InterPro" id="IPR014782">
    <property type="entry name" value="Peptidase_M1_dom"/>
</dbReference>
<dbReference type="PANTHER" id="PTHR15137:SF9">
    <property type="entry name" value="TRANSCRIPTION INITIATION FACTOR TFIID SUBUNIT 2"/>
    <property type="match status" value="1"/>
</dbReference>
<evidence type="ECO:0000256" key="1">
    <source>
        <dbReference type="ARBA" id="ARBA00004123"/>
    </source>
</evidence>
<dbReference type="InterPro" id="IPR016024">
    <property type="entry name" value="ARM-type_fold"/>
</dbReference>
<keyword evidence="6" id="KW-0539">Nucleus</keyword>
<dbReference type="GO" id="GO:0016251">
    <property type="term" value="F:RNA polymerase II general transcription initiation factor activity"/>
    <property type="evidence" value="ECO:0007669"/>
    <property type="project" value="TreeGrafter"/>
</dbReference>
<evidence type="ECO:0000256" key="3">
    <source>
        <dbReference type="ARBA" id="ARBA00017363"/>
    </source>
</evidence>
<sequence>FAMAKAKKSKNEEQRGGDDSNSDAVVKHQKLCISIDVDKRQIYGYTEMKIAVPDNGILGLHADNLVIEKVSVDGQPAKFEVFPHYQNLDPKDRWCAVSSTTSAADASGSVYLASLEGEFLPNLLIMCSKSNDVDDEREESLQTDCGNASVIDACSSLKNIKNVRIDYWVEKAETGIHFYNGILHTDNQLRRARCWFPCIDDNLQCCCYDLEFTVASNLVAVSSGTLLHQVLTDEDPPRKTYVYQLDVAVPAHLISLTVAPFEILANQHGLITHFCLFSNLSKMQNTTAFFHNVFRHYEDYLSASFPFGTYKQVFVLPEMMVSPWSLGASISIFSSHLLYDEKLLDQTIETRIKLAYALARQWFGVYITPEDPSDEWLMDGLAGFLTDTFIKRFLGNNEARYRRYKANYAVSQADDGGATALSSPLASKDLYGTQCIGFYGKIRSWKSVAILQMLEKQMGPESFRKILQNIVVRAKDGNHSLRSLSTKEFRHYANKIGNLERPFLKEFFPRWVGSCGCPILKLGFSYNKRKNMVELAVLRGCTSRPDTWMIGMDSKIQDPEICEGAVGWPGMMSIRVHELDGMYDHPILPMSGEPWQLLEIQCHSKLAAKRFQKPKKGAKTDGSEDNADAVTADLRLNSDTPLLWLRADPEMEYLAELQFSQPVQMWVYQLEKDKDVVAQAQAIGVLQELPQILYPVVNALSNFLNDSKAFWRVRIQAAYALATTACEETDWAGLLHLINFYKSRRFDPKIGLPRPNDFSDFQEYFVLQAIPHAIALVRSSDKKSPREAIEFILQLLKYNDNTGNPYSDVFWVAALIRSIGELEFGEQDIVYLPSLLKRLDRLLQFDRLMPSHNGILTVSCIESLTQIAIKLSEFLPLDNVSELINPYRSSKTWQIRVAASRSLLELEFHCKGTDSALALFIKYLDDEPSLRGQWKLGICVLRLCQMSNQWDCDNNGGGVKGDTLVALLLLLESRLAFNNISLRHYVFCILQVLARRAPTLYGVPRDETTLRVGHPKTCSELKNIFAALVKQSKTPE</sequence>
<dbReference type="SUPFAM" id="SSF48371">
    <property type="entry name" value="ARM repeat"/>
    <property type="match status" value="1"/>
</dbReference>
<organism evidence="12 13">
    <name type="scientific">Genlisea aurea</name>
    <dbReference type="NCBI Taxonomy" id="192259"/>
    <lineage>
        <taxon>Eukaryota</taxon>
        <taxon>Viridiplantae</taxon>
        <taxon>Streptophyta</taxon>
        <taxon>Embryophyta</taxon>
        <taxon>Tracheophyta</taxon>
        <taxon>Spermatophyta</taxon>
        <taxon>Magnoliopsida</taxon>
        <taxon>eudicotyledons</taxon>
        <taxon>Gunneridae</taxon>
        <taxon>Pentapetalae</taxon>
        <taxon>asterids</taxon>
        <taxon>lamiids</taxon>
        <taxon>Lamiales</taxon>
        <taxon>Lentibulariaceae</taxon>
        <taxon>Genlisea</taxon>
    </lineage>
</organism>
<dbReference type="SUPFAM" id="SSF63737">
    <property type="entry name" value="Leukotriene A4 hydrolase N-terminal domain"/>
    <property type="match status" value="1"/>
</dbReference>
<feature type="non-terminal residue" evidence="12">
    <location>
        <position position="1"/>
    </location>
</feature>
<dbReference type="Pfam" id="PF01433">
    <property type="entry name" value="Peptidase_M1"/>
    <property type="match status" value="1"/>
</dbReference>